<name>A0A7D3XHQ9_9BACL</name>
<protein>
    <submittedName>
        <fullName evidence="1">Uncharacterized protein</fullName>
    </submittedName>
</protein>
<evidence type="ECO:0000313" key="2">
    <source>
        <dbReference type="Proteomes" id="UP000503088"/>
    </source>
</evidence>
<proteinExistence type="predicted"/>
<reference evidence="1 2" key="1">
    <citation type="submission" date="2020-01" db="EMBL/GenBank/DDBJ databases">
        <authorList>
            <person name="Gulvik C.A."/>
            <person name="Batra D.G."/>
        </authorList>
    </citation>
    <scope>NUCLEOTIDE SEQUENCE [LARGE SCALE GENOMIC DNA]</scope>
    <source>
        <strain evidence="1 2">W9323</strain>
    </source>
</reference>
<dbReference type="Proteomes" id="UP000503088">
    <property type="component" value="Chromosome"/>
</dbReference>
<dbReference type="KEGG" id="kpul:GXN76_04810"/>
<evidence type="ECO:0000313" key="1">
    <source>
        <dbReference type="EMBL" id="QKG83864.1"/>
    </source>
</evidence>
<dbReference type="RefSeq" id="WP_173221007.1">
    <property type="nucleotide sequence ID" value="NZ_CP048104.1"/>
</dbReference>
<keyword evidence="2" id="KW-1185">Reference proteome</keyword>
<accession>A0A7D3XHQ9</accession>
<dbReference type="EMBL" id="CP048104">
    <property type="protein sequence ID" value="QKG83864.1"/>
    <property type="molecule type" value="Genomic_DNA"/>
</dbReference>
<organism evidence="1 2">
    <name type="scientific">Kroppenstedtia pulmonis</name>
    <dbReference type="NCBI Taxonomy" id="1380685"/>
    <lineage>
        <taxon>Bacteria</taxon>
        <taxon>Bacillati</taxon>
        <taxon>Bacillota</taxon>
        <taxon>Bacilli</taxon>
        <taxon>Bacillales</taxon>
        <taxon>Thermoactinomycetaceae</taxon>
        <taxon>Kroppenstedtia</taxon>
    </lineage>
</organism>
<dbReference type="AlphaFoldDB" id="A0A7D3XHQ9"/>
<gene>
    <name evidence="1" type="ORF">GXN76_04810</name>
</gene>
<sequence>MSTDPIWRTRWNLGSLEYEITKKENLSVGSIIQSLCTLVEREIGQMATVEIYTHTLGDDTAFQADLTEEGRKEELYQYVKEERDLNYIEMYVTLHAYDDQGGQVKLPNGIQMDLDVYDDVDYHLLEIKINTDIFAPFYYEESSRSLTVAEKNLPLLKSLLEGVETVFEGEWDQIDIPPYMDDYFLENGLRIKMDEI</sequence>